<dbReference type="PANTHER" id="PTHR35271:SF1">
    <property type="entry name" value="ABC TRANSPORTER, SUBSTRATE-BINDING LIPOPROTEIN"/>
    <property type="match status" value="1"/>
</dbReference>
<comment type="caution">
    <text evidence="3">The sequence shown here is derived from an EMBL/GenBank/DDBJ whole genome shotgun (WGS) entry which is preliminary data.</text>
</comment>
<evidence type="ECO:0000313" key="4">
    <source>
        <dbReference type="Proteomes" id="UP001206572"/>
    </source>
</evidence>
<feature type="chain" id="PRO_5047097098" evidence="2">
    <location>
        <begin position="27"/>
        <end position="330"/>
    </location>
</feature>
<evidence type="ECO:0000313" key="3">
    <source>
        <dbReference type="EMBL" id="MCS0595445.1"/>
    </source>
</evidence>
<feature type="signal peptide" evidence="2">
    <location>
        <begin position="1"/>
        <end position="26"/>
    </location>
</feature>
<feature type="region of interest" description="Disordered" evidence="1">
    <location>
        <begin position="299"/>
        <end position="330"/>
    </location>
</feature>
<feature type="compositionally biased region" description="Low complexity" evidence="1">
    <location>
        <begin position="312"/>
        <end position="322"/>
    </location>
</feature>
<keyword evidence="2" id="KW-0732">Signal</keyword>
<evidence type="ECO:0000256" key="1">
    <source>
        <dbReference type="SAM" id="MobiDB-lite"/>
    </source>
</evidence>
<evidence type="ECO:0000256" key="2">
    <source>
        <dbReference type="SAM" id="SignalP"/>
    </source>
</evidence>
<dbReference type="InterPro" id="IPR007487">
    <property type="entry name" value="ABC_transpt-TYRBP-like"/>
</dbReference>
<dbReference type="Proteomes" id="UP001206572">
    <property type="component" value="Unassembled WGS sequence"/>
</dbReference>
<accession>A0ABT2AGZ7</accession>
<dbReference type="PANTHER" id="PTHR35271">
    <property type="entry name" value="ABC TRANSPORTER, SUBSTRATE-BINDING LIPOPROTEIN-RELATED"/>
    <property type="match status" value="1"/>
</dbReference>
<protein>
    <submittedName>
        <fullName evidence="3">Uncharacterized protein</fullName>
    </submittedName>
</protein>
<proteinExistence type="predicted"/>
<organism evidence="3 4">
    <name type="scientific">Massilia agri</name>
    <dbReference type="NCBI Taxonomy" id="1886785"/>
    <lineage>
        <taxon>Bacteria</taxon>
        <taxon>Pseudomonadati</taxon>
        <taxon>Pseudomonadota</taxon>
        <taxon>Betaproteobacteria</taxon>
        <taxon>Burkholderiales</taxon>
        <taxon>Oxalobacteraceae</taxon>
        <taxon>Telluria group</taxon>
        <taxon>Massilia</taxon>
    </lineage>
</organism>
<reference evidence="3 4" key="1">
    <citation type="submission" date="2022-08" db="EMBL/GenBank/DDBJ databases">
        <title>Reclassification of Massilia species as members of the genera Telluria, Duganella, Pseudoduganella, Mokoshia gen. nov. and Zemynaea gen. nov. using orthogonal and non-orthogonal genome-based approaches.</title>
        <authorList>
            <person name="Bowman J.P."/>
        </authorList>
    </citation>
    <scope>NUCLEOTIDE SEQUENCE [LARGE SCALE GENOMIC DNA]</scope>
    <source>
        <strain evidence="3 4">JCM 31661</strain>
    </source>
</reference>
<sequence length="330" mass="35533">MSLLRNTRALLATLSVLALLAGAAQAGTGQAAARDDEVTGFRFQILTGDDSEVTRRIAEDLYKRLVPTFGAFRTELAQRRRMLYVAIGPTALRDALARRCDCVIISAFTSSQVWRALTARANNRTAMLTAVYAEPAPADQLRLAALLYGRPVRVGAILGRDTAFLRTTLESEVEVQPFAAGDDINHTLNGMTRAEVLLALPDGDVYNPENVRNILLSTYRRKQGVIGFSADMVKVGALATTYSEIEDINTQVAEIAAAFVATGELAPPQFPRYFRTVVNEGVARSLDVRVTDGARRFARHPARRAPAPAPAPAAAAPVVSQAPIPPAPVP</sequence>
<dbReference type="RefSeq" id="WP_258826507.1">
    <property type="nucleotide sequence ID" value="NZ_JANUHA010000002.1"/>
</dbReference>
<gene>
    <name evidence="3" type="ORF">NX780_03695</name>
</gene>
<dbReference type="EMBL" id="JANUHA010000002">
    <property type="protein sequence ID" value="MCS0595445.1"/>
    <property type="molecule type" value="Genomic_DNA"/>
</dbReference>
<name>A0ABT2AGZ7_9BURK</name>
<dbReference type="Gene3D" id="3.40.50.2300">
    <property type="match status" value="1"/>
</dbReference>
<keyword evidence="4" id="KW-1185">Reference proteome</keyword>